<evidence type="ECO:0000313" key="6">
    <source>
        <dbReference type="Proteomes" id="UP001257060"/>
    </source>
</evidence>
<reference evidence="5 6" key="1">
    <citation type="submission" date="2022-06" db="EMBL/GenBank/DDBJ databases">
        <title>Halogeometricum sp. a new haloarchaeum isolate from saline soil.</title>
        <authorList>
            <person name="Strakova D."/>
            <person name="Galisteo C."/>
            <person name="Sanchez-Porro C."/>
            <person name="Ventosa A."/>
        </authorList>
    </citation>
    <scope>NUCLEOTIDE SEQUENCE [LARGE SCALE GENOMIC DNA]</scope>
    <source>
        <strain evidence="5 6">S1BR25-6</strain>
    </source>
</reference>
<dbReference type="Proteomes" id="UP001257060">
    <property type="component" value="Unassembled WGS sequence"/>
</dbReference>
<dbReference type="SUPFAM" id="SSF51905">
    <property type="entry name" value="FAD/NAD(P)-binding domain"/>
    <property type="match status" value="1"/>
</dbReference>
<dbReference type="PRINTS" id="PR00368">
    <property type="entry name" value="FADPNR"/>
</dbReference>
<evidence type="ECO:0000313" key="5">
    <source>
        <dbReference type="EMBL" id="MDS0298309.1"/>
    </source>
</evidence>
<organism evidence="5 6">
    <name type="scientific">Halogeometricum salsisoli</name>
    <dbReference type="NCBI Taxonomy" id="2950536"/>
    <lineage>
        <taxon>Archaea</taxon>
        <taxon>Methanobacteriati</taxon>
        <taxon>Methanobacteriota</taxon>
        <taxon>Stenosarchaea group</taxon>
        <taxon>Halobacteria</taxon>
        <taxon>Halobacteriales</taxon>
        <taxon>Haloferacaceae</taxon>
        <taxon>Halogeometricum</taxon>
    </lineage>
</organism>
<protein>
    <submittedName>
        <fullName evidence="5">FAD-binding protein</fullName>
    </submittedName>
</protein>
<name>A0ABU2GDC1_9EURY</name>
<dbReference type="PANTHER" id="PTHR48105">
    <property type="entry name" value="THIOREDOXIN REDUCTASE 1-RELATED-RELATED"/>
    <property type="match status" value="1"/>
</dbReference>
<dbReference type="InterPro" id="IPR050097">
    <property type="entry name" value="Ferredoxin-NADP_redctase_2"/>
</dbReference>
<evidence type="ECO:0000256" key="2">
    <source>
        <dbReference type="ARBA" id="ARBA00023002"/>
    </source>
</evidence>
<feature type="region of interest" description="Disordered" evidence="3">
    <location>
        <begin position="216"/>
        <end position="265"/>
    </location>
</feature>
<keyword evidence="6" id="KW-1185">Reference proteome</keyword>
<accession>A0ABU2GDC1</accession>
<dbReference type="InterPro" id="IPR003953">
    <property type="entry name" value="FAD-dep_OxRdtase_2_FAD-bd"/>
</dbReference>
<dbReference type="PRINTS" id="PR00469">
    <property type="entry name" value="PNDRDTASEII"/>
</dbReference>
<evidence type="ECO:0000259" key="4">
    <source>
        <dbReference type="Pfam" id="PF00890"/>
    </source>
</evidence>
<dbReference type="Gene3D" id="3.50.50.60">
    <property type="entry name" value="FAD/NAD(P)-binding domain"/>
    <property type="match status" value="1"/>
</dbReference>
<comment type="caution">
    <text evidence="5">The sequence shown here is derived from an EMBL/GenBank/DDBJ whole genome shotgun (WGS) entry which is preliminary data.</text>
</comment>
<keyword evidence="2" id="KW-0560">Oxidoreductase</keyword>
<dbReference type="RefSeq" id="WP_310923119.1">
    <property type="nucleotide sequence ID" value="NZ_JAMQOP010000001.1"/>
</dbReference>
<dbReference type="EMBL" id="JAMQOP010000001">
    <property type="protein sequence ID" value="MDS0298309.1"/>
    <property type="molecule type" value="Genomic_DNA"/>
</dbReference>
<keyword evidence="1" id="KW-0285">Flavoprotein</keyword>
<evidence type="ECO:0000256" key="1">
    <source>
        <dbReference type="ARBA" id="ARBA00022630"/>
    </source>
</evidence>
<dbReference type="Pfam" id="PF00890">
    <property type="entry name" value="FAD_binding_2"/>
    <property type="match status" value="1"/>
</dbReference>
<sequence>MDRDEHAHGPADVLVVGGGVAGLTAATFTARAGLDTLVVNGGESILNRNAHLENVPGFPAGVNSRLFGDLLAEQADRNDVRRREGRVVTVERVEEDGQTGVRFVASVEADGTVETVRTRFVVAASWSDADYLDDLNVTTREAGSKRYVDVDEQGRASVEGVYAAGRLAEKYHQAVVSAGHGAEVGLTVVHDSDVSYYHDWVAPEGYFTDRGREVPPGCEEIDAEERERREAESREVMTDFFADPHEEPQRTHPSLVEDERGRLDE</sequence>
<feature type="domain" description="FAD-dependent oxidoreductase 2 FAD-binding" evidence="4">
    <location>
        <begin position="12"/>
        <end position="44"/>
    </location>
</feature>
<evidence type="ECO:0000256" key="3">
    <source>
        <dbReference type="SAM" id="MobiDB-lite"/>
    </source>
</evidence>
<proteinExistence type="predicted"/>
<gene>
    <name evidence="5" type="ORF">NDI76_06105</name>
</gene>
<dbReference type="InterPro" id="IPR036188">
    <property type="entry name" value="FAD/NAD-bd_sf"/>
</dbReference>
<feature type="compositionally biased region" description="Basic and acidic residues" evidence="3">
    <location>
        <begin position="225"/>
        <end position="265"/>
    </location>
</feature>